<proteinExistence type="predicted"/>
<sequence>MVATKTQVYSDLNKPSLQTQTMSPLCSSPLDASSTSNLVHTLVDHITNPMPILATGKEEEERARQVDVRMESGNGGNKDTSFGERLAPDLARVDAELLEERWLVVEGGAGARATGGRRGTRWQPGGAWPRGRRSVAAAGVRGREVVRAWKERWAVSSREVA</sequence>
<evidence type="ECO:0000256" key="1">
    <source>
        <dbReference type="SAM" id="MobiDB-lite"/>
    </source>
</evidence>
<protein>
    <submittedName>
        <fullName evidence="2">Uncharacterized protein</fullName>
    </submittedName>
</protein>
<reference evidence="2" key="1">
    <citation type="journal article" date="2013" name="Nat. Commun.">
        <title>Whole-genome sequencing of Oryza brachyantha reveals mechanisms underlying Oryza genome evolution.</title>
        <authorList>
            <person name="Chen J."/>
            <person name="Huang Q."/>
            <person name="Gao D."/>
            <person name="Wang J."/>
            <person name="Lang Y."/>
            <person name="Liu T."/>
            <person name="Li B."/>
            <person name="Bai Z."/>
            <person name="Luis Goicoechea J."/>
            <person name="Liang C."/>
            <person name="Chen C."/>
            <person name="Zhang W."/>
            <person name="Sun S."/>
            <person name="Liao Y."/>
            <person name="Zhang X."/>
            <person name="Yang L."/>
            <person name="Song C."/>
            <person name="Wang M."/>
            <person name="Shi J."/>
            <person name="Liu G."/>
            <person name="Liu J."/>
            <person name="Zhou H."/>
            <person name="Zhou W."/>
            <person name="Yu Q."/>
            <person name="An N."/>
            <person name="Chen Y."/>
            <person name="Cai Q."/>
            <person name="Wang B."/>
            <person name="Liu B."/>
            <person name="Min J."/>
            <person name="Huang Y."/>
            <person name="Wu H."/>
            <person name="Li Z."/>
            <person name="Zhang Y."/>
            <person name="Yin Y."/>
            <person name="Song W."/>
            <person name="Jiang J."/>
            <person name="Jackson S.A."/>
            <person name="Wing R.A."/>
            <person name="Wang J."/>
            <person name="Chen M."/>
        </authorList>
    </citation>
    <scope>NUCLEOTIDE SEQUENCE [LARGE SCALE GENOMIC DNA]</scope>
    <source>
        <strain evidence="2">cv. IRGC 101232</strain>
    </source>
</reference>
<keyword evidence="3" id="KW-1185">Reference proteome</keyword>
<dbReference type="HOGENOM" id="CLU_1646312_0_0_1"/>
<dbReference type="AlphaFoldDB" id="J3LXU1"/>
<dbReference type="Gramene" id="OB04G19660.1">
    <property type="protein sequence ID" value="OB04G19660.1"/>
    <property type="gene ID" value="OB04G19660"/>
</dbReference>
<name>J3LXU1_ORYBR</name>
<feature type="region of interest" description="Disordered" evidence="1">
    <location>
        <begin position="111"/>
        <end position="134"/>
    </location>
</feature>
<accession>J3LXU1</accession>
<feature type="compositionally biased region" description="Basic and acidic residues" evidence="1">
    <location>
        <begin position="58"/>
        <end position="70"/>
    </location>
</feature>
<evidence type="ECO:0000313" key="3">
    <source>
        <dbReference type="Proteomes" id="UP000006038"/>
    </source>
</evidence>
<organism evidence="2">
    <name type="scientific">Oryza brachyantha</name>
    <name type="common">malo sina</name>
    <dbReference type="NCBI Taxonomy" id="4533"/>
    <lineage>
        <taxon>Eukaryota</taxon>
        <taxon>Viridiplantae</taxon>
        <taxon>Streptophyta</taxon>
        <taxon>Embryophyta</taxon>
        <taxon>Tracheophyta</taxon>
        <taxon>Spermatophyta</taxon>
        <taxon>Magnoliopsida</taxon>
        <taxon>Liliopsida</taxon>
        <taxon>Poales</taxon>
        <taxon>Poaceae</taxon>
        <taxon>BOP clade</taxon>
        <taxon>Oryzoideae</taxon>
        <taxon>Oryzeae</taxon>
        <taxon>Oryzinae</taxon>
        <taxon>Oryza</taxon>
    </lineage>
</organism>
<evidence type="ECO:0000313" key="2">
    <source>
        <dbReference type="EnsemblPlants" id="OB04G19660.1"/>
    </source>
</evidence>
<feature type="region of interest" description="Disordered" evidence="1">
    <location>
        <begin position="58"/>
        <end position="83"/>
    </location>
</feature>
<dbReference type="Proteomes" id="UP000006038">
    <property type="component" value="Chromosome 4"/>
</dbReference>
<dbReference type="EnsemblPlants" id="OB04G19660.1">
    <property type="protein sequence ID" value="OB04G19660.1"/>
    <property type="gene ID" value="OB04G19660"/>
</dbReference>
<reference evidence="2" key="2">
    <citation type="submission" date="2013-04" db="UniProtKB">
        <authorList>
            <consortium name="EnsemblPlants"/>
        </authorList>
    </citation>
    <scope>IDENTIFICATION</scope>
</reference>